<dbReference type="OrthoDB" id="5784954at2"/>
<evidence type="ECO:0000256" key="2">
    <source>
        <dbReference type="SAM" id="SignalP"/>
    </source>
</evidence>
<feature type="domain" description="DUF4168" evidence="3">
    <location>
        <begin position="40"/>
        <end position="115"/>
    </location>
</feature>
<evidence type="ECO:0000313" key="5">
    <source>
        <dbReference type="Proteomes" id="UP000198611"/>
    </source>
</evidence>
<feature type="chain" id="PRO_5011560604" description="DUF4168 domain-containing protein" evidence="2">
    <location>
        <begin position="25"/>
        <end position="121"/>
    </location>
</feature>
<dbReference type="EMBL" id="FOMJ01000009">
    <property type="protein sequence ID" value="SFD79918.1"/>
    <property type="molecule type" value="Genomic_DNA"/>
</dbReference>
<name>A0A1I1VD68_9GAMM</name>
<feature type="region of interest" description="Disordered" evidence="1">
    <location>
        <begin position="62"/>
        <end position="81"/>
    </location>
</feature>
<dbReference type="RefSeq" id="WP_159433078.1">
    <property type="nucleotide sequence ID" value="NZ_FOMJ01000009.1"/>
</dbReference>
<keyword evidence="2" id="KW-0732">Signal</keyword>
<protein>
    <recommendedName>
        <fullName evidence="3">DUF4168 domain-containing protein</fullName>
    </recommendedName>
</protein>
<organism evidence="4 5">
    <name type="scientific">Thiohalospira halophila DSM 15071</name>
    <dbReference type="NCBI Taxonomy" id="1123397"/>
    <lineage>
        <taxon>Bacteria</taxon>
        <taxon>Pseudomonadati</taxon>
        <taxon>Pseudomonadota</taxon>
        <taxon>Gammaproteobacteria</taxon>
        <taxon>Thiohalospirales</taxon>
        <taxon>Thiohalospiraceae</taxon>
        <taxon>Thiohalospira</taxon>
    </lineage>
</organism>
<accession>A0A1I1VD68</accession>
<feature type="region of interest" description="Disordered" evidence="1">
    <location>
        <begin position="102"/>
        <end position="121"/>
    </location>
</feature>
<evidence type="ECO:0000259" key="3">
    <source>
        <dbReference type="Pfam" id="PF13767"/>
    </source>
</evidence>
<gene>
    <name evidence="4" type="ORF">SAMN05660831_02315</name>
</gene>
<reference evidence="4 5" key="1">
    <citation type="submission" date="2016-10" db="EMBL/GenBank/DDBJ databases">
        <authorList>
            <person name="de Groot N.N."/>
        </authorList>
    </citation>
    <scope>NUCLEOTIDE SEQUENCE [LARGE SCALE GENOMIC DNA]</scope>
    <source>
        <strain evidence="4 5">HL3</strain>
    </source>
</reference>
<dbReference type="STRING" id="1123397.SAMN05660831_02315"/>
<dbReference type="Proteomes" id="UP000198611">
    <property type="component" value="Unassembled WGS sequence"/>
</dbReference>
<evidence type="ECO:0000256" key="1">
    <source>
        <dbReference type="SAM" id="MobiDB-lite"/>
    </source>
</evidence>
<sequence length="121" mass="13273">MQYRSTILALLAAGALATAPAAFGQAQQQGQGAPNMEMNAETLDSFADAYVEVRDIQSDFADQLGSVEDREKAQSLQREAQEEMVSAVEDAGLSVQEYNQVASQMQNDPELREKVMQRTEN</sequence>
<feature type="signal peptide" evidence="2">
    <location>
        <begin position="1"/>
        <end position="24"/>
    </location>
</feature>
<evidence type="ECO:0000313" key="4">
    <source>
        <dbReference type="EMBL" id="SFD79918.1"/>
    </source>
</evidence>
<dbReference type="AlphaFoldDB" id="A0A1I1VD68"/>
<dbReference type="Pfam" id="PF13767">
    <property type="entry name" value="DUF4168"/>
    <property type="match status" value="1"/>
</dbReference>
<proteinExistence type="predicted"/>
<feature type="compositionally biased region" description="Basic and acidic residues" evidence="1">
    <location>
        <begin position="109"/>
        <end position="121"/>
    </location>
</feature>
<dbReference type="InterPro" id="IPR025433">
    <property type="entry name" value="DUF4168"/>
</dbReference>
<keyword evidence="5" id="KW-1185">Reference proteome</keyword>